<dbReference type="Ensembl" id="ENSOMET00000028928.1">
    <property type="protein sequence ID" value="ENSOMEP00000019641.1"/>
    <property type="gene ID" value="ENSOMEG00000021463.1"/>
</dbReference>
<reference evidence="1" key="1">
    <citation type="submission" date="2025-08" db="UniProtKB">
        <authorList>
            <consortium name="Ensembl"/>
        </authorList>
    </citation>
    <scope>IDENTIFICATION</scope>
</reference>
<name>A0A3B3CPY5_ORYME</name>
<organism evidence="1 2">
    <name type="scientific">Oryzias melastigma</name>
    <name type="common">Marine medaka</name>
    <dbReference type="NCBI Taxonomy" id="30732"/>
    <lineage>
        <taxon>Eukaryota</taxon>
        <taxon>Metazoa</taxon>
        <taxon>Chordata</taxon>
        <taxon>Craniata</taxon>
        <taxon>Vertebrata</taxon>
        <taxon>Euteleostomi</taxon>
        <taxon>Actinopterygii</taxon>
        <taxon>Neopterygii</taxon>
        <taxon>Teleostei</taxon>
        <taxon>Neoteleostei</taxon>
        <taxon>Acanthomorphata</taxon>
        <taxon>Ovalentaria</taxon>
        <taxon>Atherinomorphae</taxon>
        <taxon>Beloniformes</taxon>
        <taxon>Adrianichthyidae</taxon>
        <taxon>Oryziinae</taxon>
        <taxon>Oryzias</taxon>
    </lineage>
</organism>
<protein>
    <submittedName>
        <fullName evidence="1">Uncharacterized protein</fullName>
    </submittedName>
</protein>
<evidence type="ECO:0000313" key="2">
    <source>
        <dbReference type="Proteomes" id="UP000261560"/>
    </source>
</evidence>
<accession>A0A3B3CPY5</accession>
<dbReference type="AlphaFoldDB" id="A0A3B3CPY5"/>
<dbReference type="PaxDb" id="30732-ENSOMEP00000019641"/>
<proteinExistence type="predicted"/>
<evidence type="ECO:0000313" key="1">
    <source>
        <dbReference type="Ensembl" id="ENSOMEP00000019641.1"/>
    </source>
</evidence>
<dbReference type="GeneTree" id="ENSGT00940000174828"/>
<sequence>QLKGTFGSSFTHTITTSMDFAGAHQDKSPPKKRKHSSEAFTLDLLNSFDTTSAGKTSSVVFCRERAKADISKIKVLKILLAEAQNLESYLKERISRLKQTLTQISDKLSS</sequence>
<dbReference type="Proteomes" id="UP000261560">
    <property type="component" value="Unplaced"/>
</dbReference>
<reference evidence="1" key="2">
    <citation type="submission" date="2025-09" db="UniProtKB">
        <authorList>
            <consortium name="Ensembl"/>
        </authorList>
    </citation>
    <scope>IDENTIFICATION</scope>
</reference>
<keyword evidence="2" id="KW-1185">Reference proteome</keyword>
<dbReference type="OMA" id="TSQEMDC"/>